<keyword evidence="3 6" id="KW-0081">Bacteriolytic enzyme</keyword>
<evidence type="ECO:0000256" key="2">
    <source>
        <dbReference type="ARBA" id="ARBA00022529"/>
    </source>
</evidence>
<dbReference type="InterPro" id="IPR002196">
    <property type="entry name" value="Glyco_hydro_24"/>
</dbReference>
<dbReference type="Gene3D" id="1.10.530.40">
    <property type="match status" value="1"/>
</dbReference>
<dbReference type="PANTHER" id="PTHR38107">
    <property type="match status" value="1"/>
</dbReference>
<keyword evidence="5 6" id="KW-0326">Glycosidase</keyword>
<dbReference type="PANTHER" id="PTHR38107:SF3">
    <property type="entry name" value="LYSOZYME RRRD-RELATED"/>
    <property type="match status" value="1"/>
</dbReference>
<keyword evidence="8" id="KW-1185">Reference proteome</keyword>
<dbReference type="GO" id="GO:0016998">
    <property type="term" value="P:cell wall macromolecule catabolic process"/>
    <property type="evidence" value="ECO:0007669"/>
    <property type="project" value="InterPro"/>
</dbReference>
<dbReference type="Pfam" id="PF00959">
    <property type="entry name" value="Phage_lysozyme"/>
    <property type="match status" value="1"/>
</dbReference>
<dbReference type="CDD" id="cd16900">
    <property type="entry name" value="endolysin_R21-like"/>
    <property type="match status" value="1"/>
</dbReference>
<accession>A0AAE5BW36</accession>
<dbReference type="GO" id="GO:0009253">
    <property type="term" value="P:peptidoglycan catabolic process"/>
    <property type="evidence" value="ECO:0007669"/>
    <property type="project" value="InterPro"/>
</dbReference>
<name>A0AAE5BW36_9RHOB</name>
<dbReference type="SUPFAM" id="SSF53955">
    <property type="entry name" value="Lysozyme-like"/>
    <property type="match status" value="1"/>
</dbReference>
<dbReference type="HAMAP" id="MF_04110">
    <property type="entry name" value="ENDOLYSIN_T4"/>
    <property type="match status" value="1"/>
</dbReference>
<evidence type="ECO:0000256" key="1">
    <source>
        <dbReference type="ARBA" id="ARBA00000632"/>
    </source>
</evidence>
<evidence type="ECO:0000256" key="6">
    <source>
        <dbReference type="RuleBase" id="RU003788"/>
    </source>
</evidence>
<protein>
    <recommendedName>
        <fullName evidence="6">Lysozyme</fullName>
        <ecNumber evidence="6">3.2.1.17</ecNumber>
    </recommendedName>
</protein>
<dbReference type="InterPro" id="IPR023347">
    <property type="entry name" value="Lysozyme_dom_sf"/>
</dbReference>
<sequence length="143" mass="15010">MAAAVALVGGFEGRRLSAYLDGGGVPTICFGATKGVRLGDTATAGECDSRLRADLVEHEAALRACLKAPDAIPDQSYLALVSWAFNVGTGAACKSTAVRLVNAGDLRAACNQLPRWVRDNGRVIPGLVNRRQSEQALCLEGLR</sequence>
<dbReference type="EMBL" id="JAABNR010000008">
    <property type="protein sequence ID" value="NBZ87918.1"/>
    <property type="molecule type" value="Genomic_DNA"/>
</dbReference>
<dbReference type="Proteomes" id="UP001193501">
    <property type="component" value="Unassembled WGS sequence"/>
</dbReference>
<keyword evidence="2 6" id="KW-0929">Antimicrobial</keyword>
<evidence type="ECO:0000256" key="3">
    <source>
        <dbReference type="ARBA" id="ARBA00022638"/>
    </source>
</evidence>
<dbReference type="EC" id="3.2.1.17" evidence="6"/>
<dbReference type="AlphaFoldDB" id="A0AAE5BW36"/>
<dbReference type="InterPro" id="IPR051018">
    <property type="entry name" value="Bacteriophage_GH24"/>
</dbReference>
<organism evidence="7 8">
    <name type="scientific">Stagnihabitans tardus</name>
    <dbReference type="NCBI Taxonomy" id="2699202"/>
    <lineage>
        <taxon>Bacteria</taxon>
        <taxon>Pseudomonadati</taxon>
        <taxon>Pseudomonadota</taxon>
        <taxon>Alphaproteobacteria</taxon>
        <taxon>Rhodobacterales</taxon>
        <taxon>Paracoccaceae</taxon>
        <taxon>Stagnihabitans</taxon>
    </lineage>
</organism>
<dbReference type="GO" id="GO:0042742">
    <property type="term" value="P:defense response to bacterium"/>
    <property type="evidence" value="ECO:0007669"/>
    <property type="project" value="UniProtKB-KW"/>
</dbReference>
<evidence type="ECO:0000313" key="7">
    <source>
        <dbReference type="EMBL" id="NBZ87918.1"/>
    </source>
</evidence>
<dbReference type="InterPro" id="IPR034690">
    <property type="entry name" value="Endolysin_T4_type"/>
</dbReference>
<proteinExistence type="inferred from homology"/>
<comment type="similarity">
    <text evidence="6">Belongs to the glycosyl hydrolase 24 family.</text>
</comment>
<gene>
    <name evidence="7" type="ORF">GV832_10040</name>
</gene>
<dbReference type="GO" id="GO:0031640">
    <property type="term" value="P:killing of cells of another organism"/>
    <property type="evidence" value="ECO:0007669"/>
    <property type="project" value="UniProtKB-KW"/>
</dbReference>
<dbReference type="InterPro" id="IPR023346">
    <property type="entry name" value="Lysozyme-like_dom_sf"/>
</dbReference>
<evidence type="ECO:0000313" key="8">
    <source>
        <dbReference type="Proteomes" id="UP001193501"/>
    </source>
</evidence>
<comment type="caution">
    <text evidence="7">The sequence shown here is derived from an EMBL/GenBank/DDBJ whole genome shotgun (WGS) entry which is preliminary data.</text>
</comment>
<keyword evidence="4 6" id="KW-0378">Hydrolase</keyword>
<comment type="catalytic activity">
    <reaction evidence="1 6">
        <text>Hydrolysis of (1-&gt;4)-beta-linkages between N-acetylmuramic acid and N-acetyl-D-glucosamine residues in a peptidoglycan and between N-acetyl-D-glucosamine residues in chitodextrins.</text>
        <dbReference type="EC" id="3.2.1.17"/>
    </reaction>
</comment>
<dbReference type="GO" id="GO:0003796">
    <property type="term" value="F:lysozyme activity"/>
    <property type="evidence" value="ECO:0007669"/>
    <property type="project" value="UniProtKB-EC"/>
</dbReference>
<evidence type="ECO:0000256" key="5">
    <source>
        <dbReference type="ARBA" id="ARBA00023295"/>
    </source>
</evidence>
<reference evidence="7" key="1">
    <citation type="submission" date="2020-01" db="EMBL/GenBank/DDBJ databases">
        <authorList>
            <person name="Chen W.-M."/>
        </authorList>
    </citation>
    <scope>NUCLEOTIDE SEQUENCE</scope>
    <source>
        <strain evidence="7">CYK-10</strain>
    </source>
</reference>
<evidence type="ECO:0000256" key="4">
    <source>
        <dbReference type="ARBA" id="ARBA00022801"/>
    </source>
</evidence>